<feature type="region of interest" description="Disordered" evidence="2">
    <location>
        <begin position="52"/>
        <end position="80"/>
    </location>
</feature>
<evidence type="ECO:0000313" key="4">
    <source>
        <dbReference type="EMBL" id="KAK8082712.1"/>
    </source>
</evidence>
<reference evidence="4 5" key="1">
    <citation type="submission" date="2023-01" db="EMBL/GenBank/DDBJ databases">
        <title>Analysis of 21 Apiospora genomes using comparative genomics revels a genus with tremendous synthesis potential of carbohydrate active enzymes and secondary metabolites.</title>
        <authorList>
            <person name="Sorensen T."/>
        </authorList>
    </citation>
    <scope>NUCLEOTIDE SEQUENCE [LARGE SCALE GENOMIC DNA]</scope>
    <source>
        <strain evidence="4 5">CBS 83171</strain>
    </source>
</reference>
<dbReference type="Gene3D" id="4.10.240.10">
    <property type="entry name" value="Zn(2)-C6 fungal-type DNA-binding domain"/>
    <property type="match status" value="1"/>
</dbReference>
<evidence type="ECO:0000256" key="2">
    <source>
        <dbReference type="SAM" id="MobiDB-lite"/>
    </source>
</evidence>
<sequence>MAQTRVGCETCRQRRIKCDGAKPTCKRCAVSRRPCLWKKKVIDIHFENQYASGQVRRPRGPRPALPGAGEPPSSRPGTVPAPLQLSLEVQAVTFYLNHYMEPLPPDSLGVTKTLDDYICRIAAGPRSALLDVAIRCTALETYSRVRGRGRDMPPVRAEAAHHHQTLLSLARRSVARLGPDNLDECLLGVFFLSRFDASTHGHPELWRKLRASPAHHYSGAMAILQYWRDHLRDGGGSGGGGASPIVKESRRGLLRFLLMHGLSVPEWMKDGKEFSEAGLELVYDRVTVRIADLRHRVLRLLGPTKAPSESSISLVQVVIDMKKEAQELDRMLQDWVRQFQLSWAYQQHTLQPSGDPKRTRHLPSSKVYTYSKLSYAVLWAKYAAVRLLVNDAHLKIQSLCDGVLGVADPMMKVSCRLVVDQMTDIIVCSNAFIVGELRLVSAPMDGDTVVYDEKSDPCQTRFKYATWPLQVACSLDSVGISQRLCCREELRRAGRLSGIKLFEEYQPDQSFRLDANHLAPGHG</sequence>
<dbReference type="InterPro" id="IPR053175">
    <property type="entry name" value="DHMBA_Reg_Transcription_Factor"/>
</dbReference>
<dbReference type="InterPro" id="IPR001138">
    <property type="entry name" value="Zn2Cys6_DnaBD"/>
</dbReference>
<feature type="domain" description="Zn(2)-C6 fungal-type" evidence="3">
    <location>
        <begin position="7"/>
        <end position="37"/>
    </location>
</feature>
<dbReference type="SMART" id="SM00066">
    <property type="entry name" value="GAL4"/>
    <property type="match status" value="1"/>
</dbReference>
<dbReference type="PROSITE" id="PS50048">
    <property type="entry name" value="ZN2_CY6_FUNGAL_2"/>
    <property type="match status" value="1"/>
</dbReference>
<proteinExistence type="predicted"/>
<name>A0ABR1WGT8_9PEZI</name>
<dbReference type="InterPro" id="IPR036864">
    <property type="entry name" value="Zn2-C6_fun-type_DNA-bd_sf"/>
</dbReference>
<dbReference type="PANTHER" id="PTHR38791">
    <property type="entry name" value="ZN(II)2CYS6 TRANSCRIPTION FACTOR (EUROFUNG)-RELATED-RELATED"/>
    <property type="match status" value="1"/>
</dbReference>
<dbReference type="Proteomes" id="UP001446871">
    <property type="component" value="Unassembled WGS sequence"/>
</dbReference>
<evidence type="ECO:0000256" key="1">
    <source>
        <dbReference type="ARBA" id="ARBA00023242"/>
    </source>
</evidence>
<evidence type="ECO:0000259" key="3">
    <source>
        <dbReference type="PROSITE" id="PS50048"/>
    </source>
</evidence>
<dbReference type="PANTHER" id="PTHR38791:SF13">
    <property type="entry name" value="ZN(2)-C6 FUNGAL-TYPE DOMAIN-CONTAINING PROTEIN"/>
    <property type="match status" value="1"/>
</dbReference>
<keyword evidence="5" id="KW-1185">Reference proteome</keyword>
<gene>
    <name evidence="4" type="ORF">PG996_001493</name>
</gene>
<comment type="caution">
    <text evidence="4">The sequence shown here is derived from an EMBL/GenBank/DDBJ whole genome shotgun (WGS) entry which is preliminary data.</text>
</comment>
<organism evidence="4 5">
    <name type="scientific">Apiospora saccharicola</name>
    <dbReference type="NCBI Taxonomy" id="335842"/>
    <lineage>
        <taxon>Eukaryota</taxon>
        <taxon>Fungi</taxon>
        <taxon>Dikarya</taxon>
        <taxon>Ascomycota</taxon>
        <taxon>Pezizomycotina</taxon>
        <taxon>Sordariomycetes</taxon>
        <taxon>Xylariomycetidae</taxon>
        <taxon>Amphisphaeriales</taxon>
        <taxon>Apiosporaceae</taxon>
        <taxon>Apiospora</taxon>
    </lineage>
</organism>
<dbReference type="EMBL" id="JAQQWM010000001">
    <property type="protein sequence ID" value="KAK8082712.1"/>
    <property type="molecule type" value="Genomic_DNA"/>
</dbReference>
<protein>
    <recommendedName>
        <fullName evidence="3">Zn(2)-C6 fungal-type domain-containing protein</fullName>
    </recommendedName>
</protein>
<dbReference type="SUPFAM" id="SSF57701">
    <property type="entry name" value="Zn2/Cys6 DNA-binding domain"/>
    <property type="match status" value="1"/>
</dbReference>
<dbReference type="Pfam" id="PF00172">
    <property type="entry name" value="Zn_clus"/>
    <property type="match status" value="1"/>
</dbReference>
<accession>A0ABR1WGT8</accession>
<keyword evidence="1" id="KW-0539">Nucleus</keyword>
<evidence type="ECO:0000313" key="5">
    <source>
        <dbReference type="Proteomes" id="UP001446871"/>
    </source>
</evidence>
<dbReference type="CDD" id="cd00067">
    <property type="entry name" value="GAL4"/>
    <property type="match status" value="1"/>
</dbReference>
<dbReference type="PROSITE" id="PS00463">
    <property type="entry name" value="ZN2_CY6_FUNGAL_1"/>
    <property type="match status" value="1"/>
</dbReference>